<evidence type="ECO:0000313" key="1">
    <source>
        <dbReference type="EMBL" id="RDX91216.1"/>
    </source>
</evidence>
<sequence>MVMLIKLTCHKNLVEALPLMYSSTKFEVKFPSRRGRMMHIWETIIKELKMVLILDPRVHNQI</sequence>
<organism evidence="1 2">
    <name type="scientific">Mucuna pruriens</name>
    <name type="common">Velvet bean</name>
    <name type="synonym">Dolichos pruriens</name>
    <dbReference type="NCBI Taxonomy" id="157652"/>
    <lineage>
        <taxon>Eukaryota</taxon>
        <taxon>Viridiplantae</taxon>
        <taxon>Streptophyta</taxon>
        <taxon>Embryophyta</taxon>
        <taxon>Tracheophyta</taxon>
        <taxon>Spermatophyta</taxon>
        <taxon>Magnoliopsida</taxon>
        <taxon>eudicotyledons</taxon>
        <taxon>Gunneridae</taxon>
        <taxon>Pentapetalae</taxon>
        <taxon>rosids</taxon>
        <taxon>fabids</taxon>
        <taxon>Fabales</taxon>
        <taxon>Fabaceae</taxon>
        <taxon>Papilionoideae</taxon>
        <taxon>50 kb inversion clade</taxon>
        <taxon>NPAAA clade</taxon>
        <taxon>indigoferoid/millettioid clade</taxon>
        <taxon>Phaseoleae</taxon>
        <taxon>Mucuna</taxon>
    </lineage>
</organism>
<gene>
    <name evidence="1" type="ORF">CR513_26830</name>
</gene>
<keyword evidence="2" id="KW-1185">Reference proteome</keyword>
<dbReference type="EMBL" id="QJKJ01005178">
    <property type="protein sequence ID" value="RDX91216.1"/>
    <property type="molecule type" value="Genomic_DNA"/>
</dbReference>
<dbReference type="Proteomes" id="UP000257109">
    <property type="component" value="Unassembled WGS sequence"/>
</dbReference>
<proteinExistence type="predicted"/>
<accession>A0A371GL03</accession>
<evidence type="ECO:0000313" key="2">
    <source>
        <dbReference type="Proteomes" id="UP000257109"/>
    </source>
</evidence>
<name>A0A371GL03_MUCPR</name>
<feature type="non-terminal residue" evidence="1">
    <location>
        <position position="1"/>
    </location>
</feature>
<comment type="caution">
    <text evidence="1">The sequence shown here is derived from an EMBL/GenBank/DDBJ whole genome shotgun (WGS) entry which is preliminary data.</text>
</comment>
<reference evidence="1" key="1">
    <citation type="submission" date="2018-05" db="EMBL/GenBank/DDBJ databases">
        <title>Draft genome of Mucuna pruriens seed.</title>
        <authorList>
            <person name="Nnadi N.E."/>
            <person name="Vos R."/>
            <person name="Hasami M.H."/>
            <person name="Devisetty U.K."/>
            <person name="Aguiy J.C."/>
        </authorList>
    </citation>
    <scope>NUCLEOTIDE SEQUENCE [LARGE SCALE GENOMIC DNA]</scope>
    <source>
        <strain evidence="1">JCA_2017</strain>
    </source>
</reference>
<protein>
    <submittedName>
        <fullName evidence="1">Uncharacterized protein</fullName>
    </submittedName>
</protein>
<dbReference type="AlphaFoldDB" id="A0A371GL03"/>